<evidence type="ECO:0000313" key="3">
    <source>
        <dbReference type="Proteomes" id="UP000023152"/>
    </source>
</evidence>
<evidence type="ECO:0000313" key="2">
    <source>
        <dbReference type="EMBL" id="ETO19422.1"/>
    </source>
</evidence>
<accession>X6N2A0</accession>
<dbReference type="EMBL" id="ASPP01013686">
    <property type="protein sequence ID" value="ETO19422.1"/>
    <property type="molecule type" value="Genomic_DNA"/>
</dbReference>
<sequence length="132" mass="15014">MTSEQSRYDNHGESEEHQQKKKKKRMTVTATTATTTTTTTRKEEERGTANRKMSWRLQGQAETSLNTKATIPAMALTLIKNEASVGTEKEYWNDNCSHYKYKLMERDNEICLGDVVAAYVSNRQANDSQAKS</sequence>
<comment type="caution">
    <text evidence="2">The sequence shown here is derived from an EMBL/GenBank/DDBJ whole genome shotgun (WGS) entry which is preliminary data.</text>
</comment>
<feature type="compositionally biased region" description="Basic and acidic residues" evidence="1">
    <location>
        <begin position="1"/>
        <end position="18"/>
    </location>
</feature>
<feature type="region of interest" description="Disordered" evidence="1">
    <location>
        <begin position="1"/>
        <end position="53"/>
    </location>
</feature>
<dbReference type="AlphaFoldDB" id="X6N2A0"/>
<keyword evidence="3" id="KW-1185">Reference proteome</keyword>
<evidence type="ECO:0000256" key="1">
    <source>
        <dbReference type="SAM" id="MobiDB-lite"/>
    </source>
</evidence>
<gene>
    <name evidence="2" type="ORF">RFI_17809</name>
</gene>
<reference evidence="2 3" key="1">
    <citation type="journal article" date="2013" name="Curr. Biol.">
        <title>The Genome of the Foraminiferan Reticulomyxa filosa.</title>
        <authorList>
            <person name="Glockner G."/>
            <person name="Hulsmann N."/>
            <person name="Schleicher M."/>
            <person name="Noegel A.A."/>
            <person name="Eichinger L."/>
            <person name="Gallinger C."/>
            <person name="Pawlowski J."/>
            <person name="Sierra R."/>
            <person name="Euteneuer U."/>
            <person name="Pillet L."/>
            <person name="Moustafa A."/>
            <person name="Platzer M."/>
            <person name="Groth M."/>
            <person name="Szafranski K."/>
            <person name="Schliwa M."/>
        </authorList>
    </citation>
    <scope>NUCLEOTIDE SEQUENCE [LARGE SCALE GENOMIC DNA]</scope>
</reference>
<organism evidence="2 3">
    <name type="scientific">Reticulomyxa filosa</name>
    <dbReference type="NCBI Taxonomy" id="46433"/>
    <lineage>
        <taxon>Eukaryota</taxon>
        <taxon>Sar</taxon>
        <taxon>Rhizaria</taxon>
        <taxon>Retaria</taxon>
        <taxon>Foraminifera</taxon>
        <taxon>Monothalamids</taxon>
        <taxon>Reticulomyxidae</taxon>
        <taxon>Reticulomyxa</taxon>
    </lineage>
</organism>
<protein>
    <submittedName>
        <fullName evidence="2">Uncharacterized protein</fullName>
    </submittedName>
</protein>
<name>X6N2A0_RETFI</name>
<feature type="non-terminal residue" evidence="2">
    <location>
        <position position="132"/>
    </location>
</feature>
<feature type="compositionally biased region" description="Low complexity" evidence="1">
    <location>
        <begin position="27"/>
        <end position="39"/>
    </location>
</feature>
<dbReference type="Proteomes" id="UP000023152">
    <property type="component" value="Unassembled WGS sequence"/>
</dbReference>
<proteinExistence type="predicted"/>